<dbReference type="InterPro" id="IPR000577">
    <property type="entry name" value="Carb_kinase_FGGY"/>
</dbReference>
<evidence type="ECO:0000259" key="5">
    <source>
        <dbReference type="Pfam" id="PF02782"/>
    </source>
</evidence>
<comment type="caution">
    <text evidence="6">The sequence shown here is derived from an EMBL/GenBank/DDBJ whole genome shotgun (WGS) entry which is preliminary data.</text>
</comment>
<dbReference type="InterPro" id="IPR018484">
    <property type="entry name" value="FGGY_N"/>
</dbReference>
<organism evidence="6 7">
    <name type="scientific">Motilibacter rhizosphaerae</name>
    <dbReference type="NCBI Taxonomy" id="598652"/>
    <lineage>
        <taxon>Bacteria</taxon>
        <taxon>Bacillati</taxon>
        <taxon>Actinomycetota</taxon>
        <taxon>Actinomycetes</taxon>
        <taxon>Motilibacterales</taxon>
        <taxon>Motilibacteraceae</taxon>
        <taxon>Motilibacter</taxon>
    </lineage>
</organism>
<evidence type="ECO:0000256" key="3">
    <source>
        <dbReference type="ARBA" id="ARBA00022777"/>
    </source>
</evidence>
<dbReference type="RefSeq" id="WP_130494179.1">
    <property type="nucleotide sequence ID" value="NZ_SGXD01000005.1"/>
</dbReference>
<dbReference type="Proteomes" id="UP000293638">
    <property type="component" value="Unassembled WGS sequence"/>
</dbReference>
<dbReference type="InterPro" id="IPR050406">
    <property type="entry name" value="FGGY_Carb_Kinase"/>
</dbReference>
<dbReference type="GO" id="GO:0016301">
    <property type="term" value="F:kinase activity"/>
    <property type="evidence" value="ECO:0007669"/>
    <property type="project" value="UniProtKB-KW"/>
</dbReference>
<feature type="domain" description="Carbohydrate kinase FGGY C-terminal" evidence="5">
    <location>
        <begin position="302"/>
        <end position="448"/>
    </location>
</feature>
<dbReference type="OrthoDB" id="9782710at2"/>
<gene>
    <name evidence="6" type="ORF">EV189_3435</name>
</gene>
<dbReference type="EMBL" id="SGXD01000005">
    <property type="protein sequence ID" value="RZS79956.1"/>
    <property type="molecule type" value="Genomic_DNA"/>
</dbReference>
<sequence length="498" mass="52494">MKEGFGRVPAEDAVGPLVLALDVGSTASRGDVFDATGRPVEGGRVKKPHAFTTAADGTSQIDPDQVVAELRDIISELAGRRRHAEIGGVALDTFASSLVGVAEDGSALTPCYTYADSRCSAQATQIRRELDEAEVQQRTGCRIHTSYLAPRLRWLKETDAATFGRVRWWMSLGEYAYLSLIGATAAGTSTAAWTGMLDRRTGAWDAELLAAAGIAADHLSEVRDPDRPLTTAGGATGAWPALAEARWFPPITDGFASNLGAGADDEDSAAVAAATSGAIRVLVHQVPERIPSGLWCYRVDARRSLLGGAVNDVGRVVSWLESTVQLGGADPDQVLAAEPDPATPLVLPYLSGERATGWVADARATFAGVSAATTGAQLFRGAMEGVAISYARIADQLRTVARPGRILASGRVTQDVPAWQQILADVLEAPVEPVTIKRTTLHGTALHALEVLAPDTERTPPSTGPTFTPSHERADYYRGRAAAYDSLYAAVTAHGSST</sequence>
<comment type="similarity">
    <text evidence="1">Belongs to the FGGY kinase family.</text>
</comment>
<evidence type="ECO:0000313" key="7">
    <source>
        <dbReference type="Proteomes" id="UP000293638"/>
    </source>
</evidence>
<evidence type="ECO:0000313" key="6">
    <source>
        <dbReference type="EMBL" id="RZS79956.1"/>
    </source>
</evidence>
<dbReference type="Pfam" id="PF00370">
    <property type="entry name" value="FGGY_N"/>
    <property type="match status" value="1"/>
</dbReference>
<dbReference type="PANTHER" id="PTHR43095:SF2">
    <property type="entry name" value="GLUCONOKINASE"/>
    <property type="match status" value="1"/>
</dbReference>
<dbReference type="PIRSF" id="PIRSF000538">
    <property type="entry name" value="GlpK"/>
    <property type="match status" value="1"/>
</dbReference>
<dbReference type="Pfam" id="PF02782">
    <property type="entry name" value="FGGY_C"/>
    <property type="match status" value="1"/>
</dbReference>
<dbReference type="PANTHER" id="PTHR43095">
    <property type="entry name" value="SUGAR KINASE"/>
    <property type="match status" value="1"/>
</dbReference>
<dbReference type="InterPro" id="IPR043129">
    <property type="entry name" value="ATPase_NBD"/>
</dbReference>
<protein>
    <submittedName>
        <fullName evidence="6">Gluconokinase</fullName>
    </submittedName>
</protein>
<evidence type="ECO:0000256" key="1">
    <source>
        <dbReference type="ARBA" id="ARBA00009156"/>
    </source>
</evidence>
<dbReference type="InterPro" id="IPR018485">
    <property type="entry name" value="FGGY_C"/>
</dbReference>
<dbReference type="GO" id="GO:0005975">
    <property type="term" value="P:carbohydrate metabolic process"/>
    <property type="evidence" value="ECO:0007669"/>
    <property type="project" value="InterPro"/>
</dbReference>
<keyword evidence="2" id="KW-0808">Transferase</keyword>
<dbReference type="CDD" id="cd07770">
    <property type="entry name" value="ASKHA_NBD_FGGY_GntK"/>
    <property type="match status" value="1"/>
</dbReference>
<name>A0A4Q7NAN9_9ACTN</name>
<reference evidence="6 7" key="1">
    <citation type="submission" date="2019-02" db="EMBL/GenBank/DDBJ databases">
        <title>Genomic Encyclopedia of Type Strains, Phase IV (KMG-IV): sequencing the most valuable type-strain genomes for metagenomic binning, comparative biology and taxonomic classification.</title>
        <authorList>
            <person name="Goeker M."/>
        </authorList>
    </citation>
    <scope>NUCLEOTIDE SEQUENCE [LARGE SCALE GENOMIC DNA]</scope>
    <source>
        <strain evidence="6 7">DSM 45622</strain>
    </source>
</reference>
<keyword evidence="7" id="KW-1185">Reference proteome</keyword>
<dbReference type="Gene3D" id="3.30.420.40">
    <property type="match status" value="2"/>
</dbReference>
<keyword evidence="3 6" id="KW-0418">Kinase</keyword>
<evidence type="ECO:0000259" key="4">
    <source>
        <dbReference type="Pfam" id="PF00370"/>
    </source>
</evidence>
<feature type="domain" description="Carbohydrate kinase FGGY N-terminal" evidence="4">
    <location>
        <begin position="18"/>
        <end position="224"/>
    </location>
</feature>
<dbReference type="AlphaFoldDB" id="A0A4Q7NAN9"/>
<evidence type="ECO:0000256" key="2">
    <source>
        <dbReference type="ARBA" id="ARBA00022679"/>
    </source>
</evidence>
<proteinExistence type="inferred from homology"/>
<dbReference type="SUPFAM" id="SSF53067">
    <property type="entry name" value="Actin-like ATPase domain"/>
    <property type="match status" value="2"/>
</dbReference>
<accession>A0A4Q7NAN9</accession>